<keyword evidence="2" id="KW-1185">Reference proteome</keyword>
<name>A0A368TXS8_9GAMM</name>
<gene>
    <name evidence="1" type="ORF">DU505_10730</name>
</gene>
<evidence type="ECO:0000313" key="2">
    <source>
        <dbReference type="Proteomes" id="UP000252405"/>
    </source>
</evidence>
<dbReference type="InterPro" id="IPR002802">
    <property type="entry name" value="Endo_dU"/>
</dbReference>
<dbReference type="OrthoDB" id="25804at2"/>
<dbReference type="HAMAP" id="MF_00582">
    <property type="entry name" value="UPF0215"/>
    <property type="match status" value="1"/>
</dbReference>
<dbReference type="AlphaFoldDB" id="A0A368TXS8"/>
<reference evidence="1 2" key="1">
    <citation type="submission" date="2018-07" db="EMBL/GenBank/DDBJ databases">
        <title>Halomonas montanilacus sp. nov., isolated from Lake Pengyan on Tibetan Plateau.</title>
        <authorList>
            <person name="Lu H."/>
            <person name="Xing P."/>
            <person name="Wu Q."/>
        </authorList>
    </citation>
    <scope>NUCLEOTIDE SEQUENCE [LARGE SCALE GENOMIC DNA]</scope>
    <source>
        <strain evidence="1 2">PYC7W</strain>
    </source>
</reference>
<dbReference type="PIRSF" id="PIRSF006380">
    <property type="entry name" value="UCP006380"/>
    <property type="match status" value="1"/>
</dbReference>
<dbReference type="EMBL" id="QPII01000006">
    <property type="protein sequence ID" value="RCV89498.1"/>
    <property type="molecule type" value="Genomic_DNA"/>
</dbReference>
<proteinExistence type="inferred from homology"/>
<accession>A0A368TXS8</accession>
<comment type="caution">
    <text evidence="1">The sequence shown here is derived from an EMBL/GenBank/DDBJ whole genome shotgun (WGS) entry which is preliminary data.</text>
</comment>
<evidence type="ECO:0000313" key="1">
    <source>
        <dbReference type="EMBL" id="RCV89498.1"/>
    </source>
</evidence>
<dbReference type="PANTHER" id="PTHR39518:SF2">
    <property type="entry name" value="UPF0215 PROTEIN MJ1150"/>
    <property type="match status" value="1"/>
</dbReference>
<sequence length="193" mass="20742">MATTERHRTFSHIVGFDDCPFPRGHRGDVAIVGAVFSGLRLEGVLSGRVRRDGVNSTRELIRLAGGSCFAGHLQLVLLQGIALAGFNVVDVPHLHAELGLPVLVVARRAPHREAMRRALLERIPGGSRKWALVERLGEMEPLAGVYVQRIGLSEAEAVGVIRATTPHGKIPEPLRVAHLIAGGVTTGESRGRV</sequence>
<dbReference type="Proteomes" id="UP000252405">
    <property type="component" value="Unassembled WGS sequence"/>
</dbReference>
<protein>
    <submittedName>
        <fullName evidence="1">DUF99 family protein</fullName>
    </submittedName>
</protein>
<dbReference type="PANTHER" id="PTHR39518">
    <property type="entry name" value="UPF0215 PROTEIN MJ1150"/>
    <property type="match status" value="1"/>
</dbReference>
<organism evidence="1 2">
    <name type="scientific">Billgrantia montanilacus</name>
    <dbReference type="NCBI Taxonomy" id="2282305"/>
    <lineage>
        <taxon>Bacteria</taxon>
        <taxon>Pseudomonadati</taxon>
        <taxon>Pseudomonadota</taxon>
        <taxon>Gammaproteobacteria</taxon>
        <taxon>Oceanospirillales</taxon>
        <taxon>Halomonadaceae</taxon>
        <taxon>Billgrantia</taxon>
    </lineage>
</organism>
<dbReference type="Gene3D" id="3.30.2170.10">
    <property type="entry name" value="archaeoglobus fulgidus dsm 4304 superfamily"/>
    <property type="match status" value="1"/>
</dbReference>
<dbReference type="Pfam" id="PF01949">
    <property type="entry name" value="Endo_dU"/>
    <property type="match status" value="1"/>
</dbReference>
<dbReference type="RefSeq" id="WP_114478975.1">
    <property type="nucleotide sequence ID" value="NZ_QPII01000006.1"/>
</dbReference>